<comment type="caution">
    <text evidence="1">The sequence shown here is derived from an EMBL/GenBank/DDBJ whole genome shotgun (WGS) entry which is preliminary data.</text>
</comment>
<dbReference type="AlphaFoldDB" id="A0A352IRF0"/>
<feature type="non-terminal residue" evidence="1">
    <location>
        <position position="24"/>
    </location>
</feature>
<dbReference type="Proteomes" id="UP000263489">
    <property type="component" value="Unassembled WGS sequence"/>
</dbReference>
<dbReference type="EMBL" id="DNNA01000106">
    <property type="protein sequence ID" value="HBC34033.1"/>
    <property type="molecule type" value="Genomic_DNA"/>
</dbReference>
<protein>
    <submittedName>
        <fullName evidence="1">Nucleotidyltransferase family protein</fullName>
    </submittedName>
</protein>
<reference evidence="1 2" key="1">
    <citation type="journal article" date="2018" name="Nat. Biotechnol.">
        <title>A standardized bacterial taxonomy based on genome phylogeny substantially revises the tree of life.</title>
        <authorList>
            <person name="Parks D.H."/>
            <person name="Chuvochina M."/>
            <person name="Waite D.W."/>
            <person name="Rinke C."/>
            <person name="Skarshewski A."/>
            <person name="Chaumeil P.A."/>
            <person name="Hugenholtz P."/>
        </authorList>
    </citation>
    <scope>NUCLEOTIDE SEQUENCE [LARGE SCALE GENOMIC DNA]</scope>
    <source>
        <strain evidence="1">UBA9380</strain>
    </source>
</reference>
<evidence type="ECO:0000313" key="2">
    <source>
        <dbReference type="Proteomes" id="UP000263489"/>
    </source>
</evidence>
<accession>A0A352IRF0</accession>
<evidence type="ECO:0000313" key="1">
    <source>
        <dbReference type="EMBL" id="HBC34033.1"/>
    </source>
</evidence>
<keyword evidence="1" id="KW-0808">Transferase</keyword>
<organism evidence="1 2">
    <name type="scientific">Marinobacter adhaerens</name>
    <dbReference type="NCBI Taxonomy" id="1033846"/>
    <lineage>
        <taxon>Bacteria</taxon>
        <taxon>Pseudomonadati</taxon>
        <taxon>Pseudomonadota</taxon>
        <taxon>Gammaproteobacteria</taxon>
        <taxon>Pseudomonadales</taxon>
        <taxon>Marinobacteraceae</taxon>
        <taxon>Marinobacter</taxon>
    </lineage>
</organism>
<name>A0A352IRF0_9GAMM</name>
<proteinExistence type="predicted"/>
<gene>
    <name evidence="1" type="ORF">DC045_06865</name>
</gene>
<dbReference type="GO" id="GO:0016740">
    <property type="term" value="F:transferase activity"/>
    <property type="evidence" value="ECO:0007669"/>
    <property type="project" value="UniProtKB-KW"/>
</dbReference>
<sequence>MGLIILNLDSHIDQQFPALILAAG</sequence>